<comment type="subcellular location">
    <subcellularLocation>
        <location evidence="1">Membrane</location>
        <topology evidence="1">Multi-pass membrane protein</topology>
    </subcellularLocation>
</comment>
<accession>A0AAW0HX36</accession>
<reference evidence="9 10" key="1">
    <citation type="journal article" date="2023" name="bioRxiv">
        <title>Conserved and derived expression patterns and positive selection on dental genes reveal complex evolutionary context of ever-growing rodent molars.</title>
        <authorList>
            <person name="Calamari Z.T."/>
            <person name="Song A."/>
            <person name="Cohen E."/>
            <person name="Akter M."/>
            <person name="Roy R.D."/>
            <person name="Hallikas O."/>
            <person name="Christensen M.M."/>
            <person name="Li P."/>
            <person name="Marangoni P."/>
            <person name="Jernvall J."/>
            <person name="Klein O.D."/>
        </authorList>
    </citation>
    <scope>NUCLEOTIDE SEQUENCE [LARGE SCALE GENOMIC DNA]</scope>
    <source>
        <strain evidence="9">V071</strain>
    </source>
</reference>
<keyword evidence="7" id="KW-0813">Transport</keyword>
<dbReference type="Pfam" id="PF00153">
    <property type="entry name" value="Mito_carr"/>
    <property type="match status" value="1"/>
</dbReference>
<dbReference type="AlphaFoldDB" id="A0AAW0HX36"/>
<proteinExistence type="inferred from homology"/>
<comment type="similarity">
    <text evidence="2 7">Belongs to the mitochondrial carrier (TC 2.A.29) family.</text>
</comment>
<evidence type="ECO:0000313" key="9">
    <source>
        <dbReference type="EMBL" id="KAK7806780.1"/>
    </source>
</evidence>
<feature type="region of interest" description="Disordered" evidence="8">
    <location>
        <begin position="1"/>
        <end position="27"/>
    </location>
</feature>
<evidence type="ECO:0000256" key="4">
    <source>
        <dbReference type="ARBA" id="ARBA00022737"/>
    </source>
</evidence>
<evidence type="ECO:0000256" key="6">
    <source>
        <dbReference type="PROSITE-ProRule" id="PRU00282"/>
    </source>
</evidence>
<evidence type="ECO:0000256" key="1">
    <source>
        <dbReference type="ARBA" id="ARBA00004141"/>
    </source>
</evidence>
<keyword evidence="3 6" id="KW-0812">Transmembrane</keyword>
<evidence type="ECO:0000256" key="7">
    <source>
        <dbReference type="RuleBase" id="RU000488"/>
    </source>
</evidence>
<evidence type="ECO:0000256" key="3">
    <source>
        <dbReference type="ARBA" id="ARBA00022692"/>
    </source>
</evidence>
<dbReference type="InterPro" id="IPR023395">
    <property type="entry name" value="MCP_dom_sf"/>
</dbReference>
<dbReference type="PROSITE" id="PS50920">
    <property type="entry name" value="SOLCAR"/>
    <property type="match status" value="1"/>
</dbReference>
<dbReference type="EMBL" id="JBBHLL010000291">
    <property type="protein sequence ID" value="KAK7806780.1"/>
    <property type="molecule type" value="Genomic_DNA"/>
</dbReference>
<protein>
    <submittedName>
        <fullName evidence="9">Uncharacterized protein</fullName>
    </submittedName>
</protein>
<evidence type="ECO:0000256" key="5">
    <source>
        <dbReference type="ARBA" id="ARBA00023136"/>
    </source>
</evidence>
<dbReference type="GO" id="GO:0016020">
    <property type="term" value="C:membrane"/>
    <property type="evidence" value="ECO:0007669"/>
    <property type="project" value="UniProtKB-SubCell"/>
</dbReference>
<name>A0AAW0HX36_MYOGA</name>
<comment type="caution">
    <text evidence="9">The sequence shown here is derived from an EMBL/GenBank/DDBJ whole genome shotgun (WGS) entry which is preliminary data.</text>
</comment>
<feature type="repeat" description="Solcar" evidence="6">
    <location>
        <begin position="1"/>
        <end position="87"/>
    </location>
</feature>
<dbReference type="InterPro" id="IPR018108">
    <property type="entry name" value="MCP_transmembrane"/>
</dbReference>
<evidence type="ECO:0000256" key="8">
    <source>
        <dbReference type="SAM" id="MobiDB-lite"/>
    </source>
</evidence>
<sequence>MAAAAAALAAADPAPAVSQAAGSGGATSRRDFYWLRSFLAGGVLSTLRAVPQKEGYLGLYKGNGAMMIRIFPYGAIQFMAFEHYKTVVGFSLLSL</sequence>
<gene>
    <name evidence="9" type="ORF">U0070_026123</name>
</gene>
<keyword evidence="10" id="KW-1185">Reference proteome</keyword>
<dbReference type="SUPFAM" id="SSF103506">
    <property type="entry name" value="Mitochondrial carrier"/>
    <property type="match status" value="1"/>
</dbReference>
<keyword evidence="4" id="KW-0677">Repeat</keyword>
<evidence type="ECO:0000313" key="10">
    <source>
        <dbReference type="Proteomes" id="UP001488838"/>
    </source>
</evidence>
<evidence type="ECO:0000256" key="2">
    <source>
        <dbReference type="ARBA" id="ARBA00006375"/>
    </source>
</evidence>
<dbReference type="Proteomes" id="UP001488838">
    <property type="component" value="Unassembled WGS sequence"/>
</dbReference>
<organism evidence="9 10">
    <name type="scientific">Myodes glareolus</name>
    <name type="common">Bank vole</name>
    <name type="synonym">Clethrionomys glareolus</name>
    <dbReference type="NCBI Taxonomy" id="447135"/>
    <lineage>
        <taxon>Eukaryota</taxon>
        <taxon>Metazoa</taxon>
        <taxon>Chordata</taxon>
        <taxon>Craniata</taxon>
        <taxon>Vertebrata</taxon>
        <taxon>Euteleostomi</taxon>
        <taxon>Mammalia</taxon>
        <taxon>Eutheria</taxon>
        <taxon>Euarchontoglires</taxon>
        <taxon>Glires</taxon>
        <taxon>Rodentia</taxon>
        <taxon>Myomorpha</taxon>
        <taxon>Muroidea</taxon>
        <taxon>Cricetidae</taxon>
        <taxon>Arvicolinae</taxon>
        <taxon>Myodes</taxon>
    </lineage>
</organism>
<feature type="compositionally biased region" description="Low complexity" evidence="8">
    <location>
        <begin position="1"/>
        <end position="21"/>
    </location>
</feature>
<keyword evidence="5 6" id="KW-0472">Membrane</keyword>
<dbReference type="Gene3D" id="1.50.40.10">
    <property type="entry name" value="Mitochondrial carrier domain"/>
    <property type="match status" value="1"/>
</dbReference>
<dbReference type="PANTHER" id="PTHR24089">
    <property type="entry name" value="SOLUTE CARRIER FAMILY 25"/>
    <property type="match status" value="1"/>
</dbReference>